<keyword evidence="2" id="KW-1185">Reference proteome</keyword>
<reference evidence="2" key="2">
    <citation type="submission" date="2015-01" db="EMBL/GenBank/DDBJ databases">
        <title>Evolutionary Origins and Diversification of the Mycorrhizal Mutualists.</title>
        <authorList>
            <consortium name="DOE Joint Genome Institute"/>
            <consortium name="Mycorrhizal Genomics Consortium"/>
            <person name="Kohler A."/>
            <person name="Kuo A."/>
            <person name="Nagy L.G."/>
            <person name="Floudas D."/>
            <person name="Copeland A."/>
            <person name="Barry K.W."/>
            <person name="Cichocki N."/>
            <person name="Veneault-Fourrey C."/>
            <person name="LaButti K."/>
            <person name="Lindquist E.A."/>
            <person name="Lipzen A."/>
            <person name="Lundell T."/>
            <person name="Morin E."/>
            <person name="Murat C."/>
            <person name="Riley R."/>
            <person name="Ohm R."/>
            <person name="Sun H."/>
            <person name="Tunlid A."/>
            <person name="Henrissat B."/>
            <person name="Grigoriev I.V."/>
            <person name="Hibbett D.S."/>
            <person name="Martin F."/>
        </authorList>
    </citation>
    <scope>NUCLEOTIDE SEQUENCE [LARGE SCALE GENOMIC DNA]</scope>
    <source>
        <strain evidence="2">Foug A</strain>
    </source>
</reference>
<protein>
    <submittedName>
        <fullName evidence="1">Uncharacterized protein</fullName>
    </submittedName>
</protein>
<dbReference type="STRING" id="1036808.A0A0C3AX53"/>
<organism evidence="1 2">
    <name type="scientific">Scleroderma citrinum Foug A</name>
    <dbReference type="NCBI Taxonomy" id="1036808"/>
    <lineage>
        <taxon>Eukaryota</taxon>
        <taxon>Fungi</taxon>
        <taxon>Dikarya</taxon>
        <taxon>Basidiomycota</taxon>
        <taxon>Agaricomycotina</taxon>
        <taxon>Agaricomycetes</taxon>
        <taxon>Agaricomycetidae</taxon>
        <taxon>Boletales</taxon>
        <taxon>Sclerodermatineae</taxon>
        <taxon>Sclerodermataceae</taxon>
        <taxon>Scleroderma</taxon>
    </lineage>
</organism>
<dbReference type="EMBL" id="KN822006">
    <property type="protein sequence ID" value="KIM69562.1"/>
    <property type="molecule type" value="Genomic_DNA"/>
</dbReference>
<name>A0A0C3AX53_9AGAM</name>
<reference evidence="1 2" key="1">
    <citation type="submission" date="2014-04" db="EMBL/GenBank/DDBJ databases">
        <authorList>
            <consortium name="DOE Joint Genome Institute"/>
            <person name="Kuo A."/>
            <person name="Kohler A."/>
            <person name="Nagy L.G."/>
            <person name="Floudas D."/>
            <person name="Copeland A."/>
            <person name="Barry K.W."/>
            <person name="Cichocki N."/>
            <person name="Veneault-Fourrey C."/>
            <person name="LaButti K."/>
            <person name="Lindquist E.A."/>
            <person name="Lipzen A."/>
            <person name="Lundell T."/>
            <person name="Morin E."/>
            <person name="Murat C."/>
            <person name="Sun H."/>
            <person name="Tunlid A."/>
            <person name="Henrissat B."/>
            <person name="Grigoriev I.V."/>
            <person name="Hibbett D.S."/>
            <person name="Martin F."/>
            <person name="Nordberg H.P."/>
            <person name="Cantor M.N."/>
            <person name="Hua S.X."/>
        </authorList>
    </citation>
    <scope>NUCLEOTIDE SEQUENCE [LARGE SCALE GENOMIC DNA]</scope>
    <source>
        <strain evidence="1 2">Foug A</strain>
    </source>
</reference>
<dbReference type="OrthoDB" id="122279at2759"/>
<dbReference type="HOGENOM" id="CLU_1215407_0_0_1"/>
<gene>
    <name evidence="1" type="ORF">SCLCIDRAFT_712575</name>
</gene>
<dbReference type="InParanoid" id="A0A0C3AX53"/>
<sequence length="228" mass="25518">MAIVKCFYCDLLLPQNTLNSHLRSKHAPPSATDAGNFYRNFAIPLAIPPESIPTNVPNTPPENAAQFIASANPSPAPIRGVQSTLFVDWLKKNTTQSSNYVTADDAVRSRVIRTDQPQKTAVALKKAVRYDVQEIVGSFDGLSDGVHEAAYEYVRVTHVPALATFVFLHLSLCFPNNDRLGHFHQNMRKYQMKGEEWCILHYAKIRDFLYGLYLQVGVILLASPQCLE</sequence>
<dbReference type="Proteomes" id="UP000053989">
    <property type="component" value="Unassembled WGS sequence"/>
</dbReference>
<evidence type="ECO:0000313" key="2">
    <source>
        <dbReference type="Proteomes" id="UP000053989"/>
    </source>
</evidence>
<proteinExistence type="predicted"/>
<accession>A0A0C3AX53</accession>
<dbReference type="AlphaFoldDB" id="A0A0C3AX53"/>
<evidence type="ECO:0000313" key="1">
    <source>
        <dbReference type="EMBL" id="KIM69562.1"/>
    </source>
</evidence>